<dbReference type="PATRIC" id="fig|471514.4.peg.235"/>
<dbReference type="STRING" id="471514.AN477_01245"/>
<gene>
    <name evidence="1" type="ORF">AN477_01245</name>
</gene>
<protein>
    <submittedName>
        <fullName evidence="1">Uncharacterized protein</fullName>
    </submittedName>
</protein>
<accession>A0A0P9D0M2</accession>
<keyword evidence="2" id="KW-1185">Reference proteome</keyword>
<organism evidence="1 2">
    <name type="scientific">Alicyclobacillus ferrooxydans</name>
    <dbReference type="NCBI Taxonomy" id="471514"/>
    <lineage>
        <taxon>Bacteria</taxon>
        <taxon>Bacillati</taxon>
        <taxon>Bacillota</taxon>
        <taxon>Bacilli</taxon>
        <taxon>Bacillales</taxon>
        <taxon>Alicyclobacillaceae</taxon>
        <taxon>Alicyclobacillus</taxon>
    </lineage>
</organism>
<comment type="caution">
    <text evidence="1">The sequence shown here is derived from an EMBL/GenBank/DDBJ whole genome shotgun (WGS) entry which is preliminary data.</text>
</comment>
<proteinExistence type="predicted"/>
<reference evidence="1 2" key="1">
    <citation type="submission" date="2015-09" db="EMBL/GenBank/DDBJ databases">
        <title>Draft genome sequence of Alicyclobacillus ferrooxydans DSM 22381.</title>
        <authorList>
            <person name="Hemp J."/>
        </authorList>
    </citation>
    <scope>NUCLEOTIDE SEQUENCE [LARGE SCALE GENOMIC DNA]</scope>
    <source>
        <strain evidence="1 2">TC-34</strain>
    </source>
</reference>
<dbReference type="EMBL" id="LJCO01000008">
    <property type="protein sequence ID" value="KPV45583.1"/>
    <property type="molecule type" value="Genomic_DNA"/>
</dbReference>
<dbReference type="AlphaFoldDB" id="A0A0P9D0M2"/>
<sequence length="130" mass="14108">MTKWGSQVQRTGAVSRIRTEYPLSESAGFFGGSGMTNIFTEGDTCVGCEEDNLVVQCQGQTTSVPVSQLESVAELSPCSTFGKYLDIRVVALKSAQSGTILIPISKEGAHTLLKGIQQWRLRCAYNRQNS</sequence>
<dbReference type="Proteomes" id="UP000050482">
    <property type="component" value="Unassembled WGS sequence"/>
</dbReference>
<evidence type="ECO:0000313" key="2">
    <source>
        <dbReference type="Proteomes" id="UP000050482"/>
    </source>
</evidence>
<name>A0A0P9D0M2_9BACL</name>
<evidence type="ECO:0000313" key="1">
    <source>
        <dbReference type="EMBL" id="KPV45583.1"/>
    </source>
</evidence>